<dbReference type="RefSeq" id="WP_290230942.1">
    <property type="nucleotide sequence ID" value="NZ_JAUFPZ010000002.1"/>
</dbReference>
<comment type="caution">
    <text evidence="2">The sequence shown here is derived from an EMBL/GenBank/DDBJ whole genome shotgun (WGS) entry which is preliminary data.</text>
</comment>
<reference evidence="3" key="2">
    <citation type="journal article" date="2019" name="Int. J. Syst. Evol. Microbiol.">
        <title>The Global Catalogue of Microorganisms (GCM) 10K type strain sequencing project: providing services to taxonomists for standard genome sequencing and annotation.</title>
        <authorList>
            <consortium name="The Broad Institute Genomics Platform"/>
            <consortium name="The Broad Institute Genome Sequencing Center for Infectious Disease"/>
            <person name="Wu L."/>
            <person name="Ma J."/>
        </authorList>
    </citation>
    <scope>NUCLEOTIDE SEQUENCE [LARGE SCALE GENOMIC DNA]</scope>
    <source>
        <strain evidence="3">CECT 9128</strain>
    </source>
</reference>
<dbReference type="PROSITE" id="PS51257">
    <property type="entry name" value="PROKAR_LIPOPROTEIN"/>
    <property type="match status" value="1"/>
</dbReference>
<dbReference type="EMBL" id="JBHSAS010000011">
    <property type="protein sequence ID" value="MFC4028569.1"/>
    <property type="molecule type" value="Genomic_DNA"/>
</dbReference>
<name>A0ABV8HCM9_9FLAO</name>
<accession>A0ABV8HCM9</accession>
<evidence type="ECO:0000313" key="3">
    <source>
        <dbReference type="Proteomes" id="UP001595793"/>
    </source>
</evidence>
<organism evidence="2 3">
    <name type="scientific">Zunongwangia endophytica</name>
    <dbReference type="NCBI Taxonomy" id="1808945"/>
    <lineage>
        <taxon>Bacteria</taxon>
        <taxon>Pseudomonadati</taxon>
        <taxon>Bacteroidota</taxon>
        <taxon>Flavobacteriia</taxon>
        <taxon>Flavobacteriales</taxon>
        <taxon>Flavobacteriaceae</taxon>
        <taxon>Zunongwangia</taxon>
    </lineage>
</organism>
<sequence>MKNALKIASLSIVLFSFILGCKSLQISSSTNFCVLRWGTLGLIKNKTIQFYEVEENAWKPCDLPDFKIPKNDDLLFVGIGEIGVIKDQNISFYSVNDKGNWAPDTAPDFQLKKQQKVISVGLGTIGVIQNKKIRFYNVKDGVWTKIDDKISDFDLPENVTIVPLMLDPLGIASIGVVDNSDLKIYHFNTKTKSWKLSNLDFKLPPYEEIVSVGFGNIGIANSEKIEFFPLEASMNGKLIRDEIPQIPNFN</sequence>
<protein>
    <submittedName>
        <fullName evidence="2">Uncharacterized protein</fullName>
    </submittedName>
</protein>
<reference evidence="2" key="1">
    <citation type="journal article" date="2014" name="Int. J. Syst. Evol. Microbiol.">
        <title>Complete genome of a new Firmicutes species belonging to the dominant human colonic microbiota ('Ruminococcus bicirculans') reveals two chromosomes and a selective capacity to utilize plant glucans.</title>
        <authorList>
            <consortium name="NISC Comparative Sequencing Program"/>
            <person name="Wegmann U."/>
            <person name="Louis P."/>
            <person name="Goesmann A."/>
            <person name="Henrissat B."/>
            <person name="Duncan S.H."/>
            <person name="Flint H.J."/>
        </authorList>
    </citation>
    <scope>NUCLEOTIDE SEQUENCE</scope>
    <source>
        <strain evidence="2">CECT 9128</strain>
    </source>
</reference>
<proteinExistence type="predicted"/>
<dbReference type="Proteomes" id="UP001595793">
    <property type="component" value="Unassembled WGS sequence"/>
</dbReference>
<evidence type="ECO:0000313" key="2">
    <source>
        <dbReference type="EMBL" id="MFC4028569.1"/>
    </source>
</evidence>
<dbReference type="EMBL" id="JBHSAS010000006">
    <property type="protein sequence ID" value="MFC4028282.1"/>
    <property type="molecule type" value="Genomic_DNA"/>
</dbReference>
<reference evidence="2" key="3">
    <citation type="submission" date="2024-09" db="EMBL/GenBank/DDBJ databases">
        <authorList>
            <person name="Sun Q."/>
            <person name="Mori K."/>
        </authorList>
    </citation>
    <scope>NUCLEOTIDE SEQUENCE</scope>
    <source>
        <strain evidence="2">CECT 9128</strain>
    </source>
</reference>
<keyword evidence="3" id="KW-1185">Reference proteome</keyword>
<gene>
    <name evidence="1" type="ORF">ACFOS1_12745</name>
    <name evidence="2" type="ORF">ACFOS1_14220</name>
</gene>
<evidence type="ECO:0000313" key="1">
    <source>
        <dbReference type="EMBL" id="MFC4028282.1"/>
    </source>
</evidence>